<name>A0A2A9NY28_9AGAR</name>
<dbReference type="InterPro" id="IPR039156">
    <property type="entry name" value="PHAF1/BROMI"/>
</dbReference>
<evidence type="ECO:0000313" key="3">
    <source>
        <dbReference type="Proteomes" id="UP000242287"/>
    </source>
</evidence>
<comment type="similarity">
    <text evidence="1">Belongs to the PHAF1 family.</text>
</comment>
<dbReference type="OrthoDB" id="411211at2759"/>
<dbReference type="InterPro" id="IPR005373">
    <property type="entry name" value="PHAF1"/>
</dbReference>
<protein>
    <submittedName>
        <fullName evidence="2">Uncharacterized protein</fullName>
    </submittedName>
</protein>
<gene>
    <name evidence="2" type="ORF">AMATHDRAFT_1853</name>
</gene>
<accession>A0A2A9NY28</accession>
<dbReference type="Pfam" id="PF03676">
    <property type="entry name" value="PHAF1"/>
    <property type="match status" value="1"/>
</dbReference>
<dbReference type="PANTHER" id="PTHR13465">
    <property type="entry name" value="UPF0183 PROTEIN"/>
    <property type="match status" value="1"/>
</dbReference>
<reference evidence="2 3" key="1">
    <citation type="submission" date="2014-02" db="EMBL/GenBank/DDBJ databases">
        <title>Transposable element dynamics among asymbiotic and ectomycorrhizal Amanita fungi.</title>
        <authorList>
            <consortium name="DOE Joint Genome Institute"/>
            <person name="Hess J."/>
            <person name="Skrede I."/>
            <person name="Wolfe B."/>
            <person name="LaButti K."/>
            <person name="Ohm R.A."/>
            <person name="Grigoriev I.V."/>
            <person name="Pringle A."/>
        </authorList>
    </citation>
    <scope>NUCLEOTIDE SEQUENCE [LARGE SCALE GENOMIC DNA]</scope>
    <source>
        <strain evidence="2 3">SKay4041</strain>
    </source>
</reference>
<dbReference type="EMBL" id="KZ301977">
    <property type="protein sequence ID" value="PFH52810.1"/>
    <property type="molecule type" value="Genomic_DNA"/>
</dbReference>
<keyword evidence="3" id="KW-1185">Reference proteome</keyword>
<evidence type="ECO:0000313" key="2">
    <source>
        <dbReference type="EMBL" id="PFH52810.1"/>
    </source>
</evidence>
<dbReference type="GO" id="GO:0043001">
    <property type="term" value="P:Golgi to plasma membrane protein transport"/>
    <property type="evidence" value="ECO:0007669"/>
    <property type="project" value="TreeGrafter"/>
</dbReference>
<organism evidence="2 3">
    <name type="scientific">Amanita thiersii Skay4041</name>
    <dbReference type="NCBI Taxonomy" id="703135"/>
    <lineage>
        <taxon>Eukaryota</taxon>
        <taxon>Fungi</taxon>
        <taxon>Dikarya</taxon>
        <taxon>Basidiomycota</taxon>
        <taxon>Agaricomycotina</taxon>
        <taxon>Agaricomycetes</taxon>
        <taxon>Agaricomycetidae</taxon>
        <taxon>Agaricales</taxon>
        <taxon>Pluteineae</taxon>
        <taxon>Amanitaceae</taxon>
        <taxon>Amanita</taxon>
    </lineage>
</organism>
<sequence length="385" mass="43701">MFSSLDFDVRPGNGLGMFDIGSSLWTVLETLRGLQHVFPQVDIKYDPDVSTTSPIIVHIRPHLDLLFSGRMQRLHTICVRELRDPNPPITLRYKDTILSSKEEALQRLGVSRSFGPTYSGEDLRYPGISFSFNGDNMADTLKAAKMEDRTQEVKKVTITQRNDQEAIEEVRECRIMNGDIARAVAKVHEGVTLHFYPSSSSPAQIRLNETTAQDLILALGPPSRVHYKEDERMMIHASSSNSTNSEAGYFHNYFQHGIDFFISSSSHIVKKILLHTNVVGSPLFQRYKRCCWEIEGAPEDDEDGNVPYRWLVFMLDTPPRKRFYDRFETISHFLSPNEPPPSMVLNRTDDDNLITLPNAATRLYGYDGIVLEVSESSQVLAVMLV</sequence>
<proteinExistence type="inferred from homology"/>
<dbReference type="AlphaFoldDB" id="A0A2A9NY28"/>
<dbReference type="PANTHER" id="PTHR13465:SF2">
    <property type="entry name" value="PHAGOSOME ASSEMBLY FACTOR 1"/>
    <property type="match status" value="1"/>
</dbReference>
<dbReference type="Proteomes" id="UP000242287">
    <property type="component" value="Unassembled WGS sequence"/>
</dbReference>
<dbReference type="GO" id="GO:0005802">
    <property type="term" value="C:trans-Golgi network"/>
    <property type="evidence" value="ECO:0007669"/>
    <property type="project" value="TreeGrafter"/>
</dbReference>
<evidence type="ECO:0000256" key="1">
    <source>
        <dbReference type="ARBA" id="ARBA00024339"/>
    </source>
</evidence>